<proteinExistence type="predicted"/>
<evidence type="ECO:0000313" key="3">
    <source>
        <dbReference type="Proteomes" id="UP000006591"/>
    </source>
</evidence>
<feature type="region of interest" description="Disordered" evidence="1">
    <location>
        <begin position="1"/>
        <end position="46"/>
    </location>
</feature>
<name>A0A0E0J2Z1_ORYNI</name>
<dbReference type="HOGENOM" id="CLU_145697_0_0_1"/>
<sequence>MAPGPSSDPHRARPLQPSPTISGSGKGAVDAASSVPSTSVARQPALRTSLAPEKRLLVWSGTEGSFTKFINASYKSECLELYEMMDEYCRIGRRHITSSKNQGIKDLPVNICEYAFSYIYETVQTHPEDLADNVFHCWSKVFMYCIKHVYV</sequence>
<reference evidence="2" key="2">
    <citation type="submission" date="2018-04" db="EMBL/GenBank/DDBJ databases">
        <title>OnivRS2 (Oryza nivara Reference Sequence Version 2).</title>
        <authorList>
            <person name="Zhang J."/>
            <person name="Kudrna D."/>
            <person name="Lee S."/>
            <person name="Talag J."/>
            <person name="Rajasekar S."/>
            <person name="Welchert J."/>
            <person name="Hsing Y.-I."/>
            <person name="Wing R.A."/>
        </authorList>
    </citation>
    <scope>NUCLEOTIDE SEQUENCE [LARGE SCALE GENOMIC DNA]</scope>
    <source>
        <strain evidence="2">SL10</strain>
    </source>
</reference>
<dbReference type="EnsemblPlants" id="ONIVA11G16070.1">
    <property type="protein sequence ID" value="ONIVA11G16070.1"/>
    <property type="gene ID" value="ONIVA11G16070"/>
</dbReference>
<protein>
    <submittedName>
        <fullName evidence="2">Uncharacterized protein</fullName>
    </submittedName>
</protein>
<dbReference type="AlphaFoldDB" id="A0A0E0J2Z1"/>
<evidence type="ECO:0000313" key="2">
    <source>
        <dbReference type="EnsemblPlants" id="ONIVA11G16070.1"/>
    </source>
</evidence>
<organism evidence="2">
    <name type="scientific">Oryza nivara</name>
    <name type="common">Indian wild rice</name>
    <name type="synonym">Oryza sativa f. spontanea</name>
    <dbReference type="NCBI Taxonomy" id="4536"/>
    <lineage>
        <taxon>Eukaryota</taxon>
        <taxon>Viridiplantae</taxon>
        <taxon>Streptophyta</taxon>
        <taxon>Embryophyta</taxon>
        <taxon>Tracheophyta</taxon>
        <taxon>Spermatophyta</taxon>
        <taxon>Magnoliopsida</taxon>
        <taxon>Liliopsida</taxon>
        <taxon>Poales</taxon>
        <taxon>Poaceae</taxon>
        <taxon>BOP clade</taxon>
        <taxon>Oryzoideae</taxon>
        <taxon>Oryzeae</taxon>
        <taxon>Oryzinae</taxon>
        <taxon>Oryza</taxon>
    </lineage>
</organism>
<reference evidence="2" key="1">
    <citation type="submission" date="2015-04" db="UniProtKB">
        <authorList>
            <consortium name="EnsemblPlants"/>
        </authorList>
    </citation>
    <scope>IDENTIFICATION</scope>
    <source>
        <strain evidence="2">SL10</strain>
    </source>
</reference>
<dbReference type="Gramene" id="ONIVA11G16070.1">
    <property type="protein sequence ID" value="ONIVA11G16070.1"/>
    <property type="gene ID" value="ONIVA11G16070"/>
</dbReference>
<dbReference type="Proteomes" id="UP000006591">
    <property type="component" value="Chromosome 11"/>
</dbReference>
<accession>A0A0E0J2Z1</accession>
<evidence type="ECO:0000256" key="1">
    <source>
        <dbReference type="SAM" id="MobiDB-lite"/>
    </source>
</evidence>
<keyword evidence="3" id="KW-1185">Reference proteome</keyword>